<proteinExistence type="predicted"/>
<keyword evidence="2" id="KW-1185">Reference proteome</keyword>
<sequence>MLSDGVILLHDNTHTASKTQELLQKFKWIVWNHPPYNPDLAPNLGSKHFSGTSFSSYSDVKTSVSNWLNGQGRDFYQVGQGIKRPLADVVRKFGEEVLAQMSSLSSDRGSDYKVGPKIALMLLQNGALT</sequence>
<evidence type="ECO:0000313" key="2">
    <source>
        <dbReference type="Proteomes" id="UP000499080"/>
    </source>
</evidence>
<dbReference type="GO" id="GO:0003676">
    <property type="term" value="F:nucleic acid binding"/>
    <property type="evidence" value="ECO:0007669"/>
    <property type="project" value="InterPro"/>
</dbReference>
<evidence type="ECO:0000313" key="1">
    <source>
        <dbReference type="EMBL" id="GBM18847.1"/>
    </source>
</evidence>
<reference evidence="1 2" key="1">
    <citation type="journal article" date="2019" name="Sci. Rep.">
        <title>Orb-weaving spider Araneus ventricosus genome elucidates the spidroin gene catalogue.</title>
        <authorList>
            <person name="Kono N."/>
            <person name="Nakamura H."/>
            <person name="Ohtoshi R."/>
            <person name="Moran D.A.P."/>
            <person name="Shinohara A."/>
            <person name="Yoshida Y."/>
            <person name="Fujiwara M."/>
            <person name="Mori M."/>
            <person name="Tomita M."/>
            <person name="Arakawa K."/>
        </authorList>
    </citation>
    <scope>NUCLEOTIDE SEQUENCE [LARGE SCALE GENOMIC DNA]</scope>
</reference>
<protein>
    <recommendedName>
        <fullName evidence="3">Histone-lysine N-methyltransferase SETMAR</fullName>
    </recommendedName>
</protein>
<evidence type="ECO:0008006" key="3">
    <source>
        <dbReference type="Google" id="ProtNLM"/>
    </source>
</evidence>
<comment type="caution">
    <text evidence="1">The sequence shown here is derived from an EMBL/GenBank/DDBJ whole genome shotgun (WGS) entry which is preliminary data.</text>
</comment>
<accession>A0A4Y2DRF6</accession>
<dbReference type="InterPro" id="IPR036397">
    <property type="entry name" value="RNaseH_sf"/>
</dbReference>
<name>A0A4Y2DRF6_ARAVE</name>
<organism evidence="1 2">
    <name type="scientific">Araneus ventricosus</name>
    <name type="common">Orbweaver spider</name>
    <name type="synonym">Epeira ventricosa</name>
    <dbReference type="NCBI Taxonomy" id="182803"/>
    <lineage>
        <taxon>Eukaryota</taxon>
        <taxon>Metazoa</taxon>
        <taxon>Ecdysozoa</taxon>
        <taxon>Arthropoda</taxon>
        <taxon>Chelicerata</taxon>
        <taxon>Arachnida</taxon>
        <taxon>Araneae</taxon>
        <taxon>Araneomorphae</taxon>
        <taxon>Entelegynae</taxon>
        <taxon>Araneoidea</taxon>
        <taxon>Araneidae</taxon>
        <taxon>Araneus</taxon>
    </lineage>
</organism>
<gene>
    <name evidence="1" type="ORF">AVEN_161300_1</name>
</gene>
<dbReference type="Gene3D" id="3.30.420.10">
    <property type="entry name" value="Ribonuclease H-like superfamily/Ribonuclease H"/>
    <property type="match status" value="1"/>
</dbReference>
<dbReference type="Proteomes" id="UP000499080">
    <property type="component" value="Unassembled WGS sequence"/>
</dbReference>
<dbReference type="EMBL" id="BGPR01090310">
    <property type="protein sequence ID" value="GBM18847.1"/>
    <property type="molecule type" value="Genomic_DNA"/>
</dbReference>
<dbReference type="OrthoDB" id="6431520at2759"/>
<dbReference type="AlphaFoldDB" id="A0A4Y2DRF6"/>